<evidence type="ECO:0000256" key="1">
    <source>
        <dbReference type="SAM" id="MobiDB-lite"/>
    </source>
</evidence>
<dbReference type="AlphaFoldDB" id="A0AAD7ZYN0"/>
<dbReference type="EMBL" id="JASPKZ010004955">
    <property type="protein sequence ID" value="KAJ9589264.1"/>
    <property type="molecule type" value="Genomic_DNA"/>
</dbReference>
<proteinExistence type="predicted"/>
<reference evidence="2" key="1">
    <citation type="journal article" date="2023" name="IScience">
        <title>Live-bearing cockroach genome reveals convergent evolutionary mechanisms linked to viviparity in insects and beyond.</title>
        <authorList>
            <person name="Fouks B."/>
            <person name="Harrison M.C."/>
            <person name="Mikhailova A.A."/>
            <person name="Marchal E."/>
            <person name="English S."/>
            <person name="Carruthers M."/>
            <person name="Jennings E.C."/>
            <person name="Chiamaka E.L."/>
            <person name="Frigard R.A."/>
            <person name="Pippel M."/>
            <person name="Attardo G.M."/>
            <person name="Benoit J.B."/>
            <person name="Bornberg-Bauer E."/>
            <person name="Tobe S.S."/>
        </authorList>
    </citation>
    <scope>NUCLEOTIDE SEQUENCE</scope>
    <source>
        <strain evidence="2">Stay&amp;Tobe</strain>
    </source>
</reference>
<feature type="non-terminal residue" evidence="2">
    <location>
        <position position="1"/>
    </location>
</feature>
<gene>
    <name evidence="2" type="ORF">L9F63_017509</name>
</gene>
<evidence type="ECO:0000313" key="2">
    <source>
        <dbReference type="EMBL" id="KAJ9589264.1"/>
    </source>
</evidence>
<feature type="non-terminal residue" evidence="2">
    <location>
        <position position="80"/>
    </location>
</feature>
<sequence>GERAAKLLSVVRRPHGAAVVLVCDTGQEGSTPGHLCALLRSPPRLRPNTSERVSRARSRDLKLKPDACGCILRTCTPHGS</sequence>
<organism evidence="2 3">
    <name type="scientific">Diploptera punctata</name>
    <name type="common">Pacific beetle cockroach</name>
    <dbReference type="NCBI Taxonomy" id="6984"/>
    <lineage>
        <taxon>Eukaryota</taxon>
        <taxon>Metazoa</taxon>
        <taxon>Ecdysozoa</taxon>
        <taxon>Arthropoda</taxon>
        <taxon>Hexapoda</taxon>
        <taxon>Insecta</taxon>
        <taxon>Pterygota</taxon>
        <taxon>Neoptera</taxon>
        <taxon>Polyneoptera</taxon>
        <taxon>Dictyoptera</taxon>
        <taxon>Blattodea</taxon>
        <taxon>Blaberoidea</taxon>
        <taxon>Blaberidae</taxon>
        <taxon>Diplopterinae</taxon>
        <taxon>Diploptera</taxon>
    </lineage>
</organism>
<keyword evidence="3" id="KW-1185">Reference proteome</keyword>
<protein>
    <submittedName>
        <fullName evidence="2">Uncharacterized protein</fullName>
    </submittedName>
</protein>
<feature type="region of interest" description="Disordered" evidence="1">
    <location>
        <begin position="34"/>
        <end position="58"/>
    </location>
</feature>
<accession>A0AAD7ZYN0</accession>
<dbReference type="Proteomes" id="UP001233999">
    <property type="component" value="Unassembled WGS sequence"/>
</dbReference>
<reference evidence="2" key="2">
    <citation type="submission" date="2023-05" db="EMBL/GenBank/DDBJ databases">
        <authorList>
            <person name="Fouks B."/>
        </authorList>
    </citation>
    <scope>NUCLEOTIDE SEQUENCE</scope>
    <source>
        <strain evidence="2">Stay&amp;Tobe</strain>
        <tissue evidence="2">Testes</tissue>
    </source>
</reference>
<evidence type="ECO:0000313" key="3">
    <source>
        <dbReference type="Proteomes" id="UP001233999"/>
    </source>
</evidence>
<comment type="caution">
    <text evidence="2">The sequence shown here is derived from an EMBL/GenBank/DDBJ whole genome shotgun (WGS) entry which is preliminary data.</text>
</comment>
<name>A0AAD7ZYN0_DIPPU</name>